<evidence type="ECO:0000259" key="7">
    <source>
        <dbReference type="Pfam" id="PF00156"/>
    </source>
</evidence>
<comment type="function">
    <text evidence="6">Catalyzes the transfer of a ribosyl phosphate group from 5-phosphoribose 1-diphosphate to orotate, leading to the formation of orotidine monophosphate (OMP).</text>
</comment>
<accession>A0A162FVZ0</accession>
<dbReference type="InterPro" id="IPR029057">
    <property type="entry name" value="PRTase-like"/>
</dbReference>
<dbReference type="PANTHER" id="PTHR19278">
    <property type="entry name" value="OROTATE PHOSPHORIBOSYLTRANSFERASE"/>
    <property type="match status" value="1"/>
</dbReference>
<comment type="similarity">
    <text evidence="6">Belongs to the purine/pyrimidine phosphoribosyltransferase family. PyrE subfamily.</text>
</comment>
<comment type="pathway">
    <text evidence="1 6">Pyrimidine metabolism; UMP biosynthesis via de novo pathway; UMP from orotate: step 1/2.</text>
</comment>
<dbReference type="Gene3D" id="3.40.50.2020">
    <property type="match status" value="1"/>
</dbReference>
<organism evidence="8 9">
    <name type="scientific">Bdellovibrio bacteriovorus</name>
    <dbReference type="NCBI Taxonomy" id="959"/>
    <lineage>
        <taxon>Bacteria</taxon>
        <taxon>Pseudomonadati</taxon>
        <taxon>Bdellovibrionota</taxon>
        <taxon>Bdellovibrionia</taxon>
        <taxon>Bdellovibrionales</taxon>
        <taxon>Pseudobdellovibrionaceae</taxon>
        <taxon>Bdellovibrio</taxon>
    </lineage>
</organism>
<dbReference type="GO" id="GO:0044205">
    <property type="term" value="P:'de novo' UMP biosynthetic process"/>
    <property type="evidence" value="ECO:0007669"/>
    <property type="project" value="UniProtKB-UniRule"/>
</dbReference>
<evidence type="ECO:0000313" key="8">
    <source>
        <dbReference type="EMBL" id="KYG62590.1"/>
    </source>
</evidence>
<feature type="binding site" evidence="6">
    <location>
        <position position="88"/>
    </location>
    <ligand>
        <name>5-phospho-alpha-D-ribose 1-diphosphate</name>
        <dbReference type="ChEBI" id="CHEBI:58017"/>
        <note>ligand shared between dimeric partners</note>
    </ligand>
</feature>
<feature type="binding site" description="in other chain" evidence="6">
    <location>
        <begin position="114"/>
        <end position="122"/>
    </location>
    <ligand>
        <name>5-phospho-alpha-D-ribose 1-diphosphate</name>
        <dbReference type="ChEBI" id="CHEBI:58017"/>
        <note>ligand shared between dimeric partners</note>
    </ligand>
</feature>
<dbReference type="OrthoDB" id="9779060at2"/>
<keyword evidence="3 6" id="KW-0328">Glycosyltransferase</keyword>
<comment type="subunit">
    <text evidence="6">Homodimer.</text>
</comment>
<feature type="binding site" description="in other chain" evidence="6">
    <location>
        <position position="89"/>
    </location>
    <ligand>
        <name>5-phospho-alpha-D-ribose 1-diphosphate</name>
        <dbReference type="ChEBI" id="CHEBI:58017"/>
        <note>ligand shared between dimeric partners</note>
    </ligand>
</feature>
<keyword evidence="6" id="KW-0460">Magnesium</keyword>
<evidence type="ECO:0000256" key="3">
    <source>
        <dbReference type="ARBA" id="ARBA00022676"/>
    </source>
</evidence>
<proteinExistence type="inferred from homology"/>
<dbReference type="GO" id="GO:0019856">
    <property type="term" value="P:pyrimidine nucleobase biosynthetic process"/>
    <property type="evidence" value="ECO:0007669"/>
    <property type="project" value="TreeGrafter"/>
</dbReference>
<reference evidence="8 9" key="1">
    <citation type="submission" date="2016-03" db="EMBL/GenBank/DDBJ databases">
        <authorList>
            <person name="Ploux O."/>
        </authorList>
    </citation>
    <scope>NUCLEOTIDE SEQUENCE [LARGE SCALE GENOMIC DNA]</scope>
    <source>
        <strain evidence="8 9">EC13</strain>
    </source>
</reference>
<dbReference type="RefSeq" id="WP_063208763.1">
    <property type="nucleotide sequence ID" value="NZ_LUKD01000008.1"/>
</dbReference>
<name>A0A162FVZ0_BDEBC</name>
<dbReference type="CDD" id="cd06223">
    <property type="entry name" value="PRTases_typeI"/>
    <property type="match status" value="1"/>
</dbReference>
<keyword evidence="5 6" id="KW-0665">Pyrimidine biosynthesis</keyword>
<comment type="caution">
    <text evidence="6">Lacks conserved residue(s) required for the propagation of feature annotation.</text>
</comment>
<feature type="binding site" evidence="6">
    <location>
        <position position="118"/>
    </location>
    <ligand>
        <name>orotate</name>
        <dbReference type="ChEBI" id="CHEBI:30839"/>
    </ligand>
</feature>
<evidence type="ECO:0000256" key="4">
    <source>
        <dbReference type="ARBA" id="ARBA00022679"/>
    </source>
</evidence>
<dbReference type="Pfam" id="PF00156">
    <property type="entry name" value="Pribosyltran"/>
    <property type="match status" value="1"/>
</dbReference>
<keyword evidence="4 6" id="KW-0808">Transferase</keyword>
<dbReference type="AlphaFoldDB" id="A0A162FVZ0"/>
<evidence type="ECO:0000256" key="6">
    <source>
        <dbReference type="HAMAP-Rule" id="MF_01208"/>
    </source>
</evidence>
<evidence type="ECO:0000256" key="5">
    <source>
        <dbReference type="ARBA" id="ARBA00022975"/>
    </source>
</evidence>
<dbReference type="HAMAP" id="MF_01208">
    <property type="entry name" value="PyrE"/>
    <property type="match status" value="1"/>
</dbReference>
<dbReference type="Proteomes" id="UP000075799">
    <property type="component" value="Unassembled WGS sequence"/>
</dbReference>
<gene>
    <name evidence="6" type="primary">pyrE</name>
    <name evidence="8" type="ORF">AZI87_14915</name>
</gene>
<dbReference type="GO" id="GO:0004588">
    <property type="term" value="F:orotate phosphoribosyltransferase activity"/>
    <property type="evidence" value="ECO:0007669"/>
    <property type="project" value="UniProtKB-UniRule"/>
</dbReference>
<dbReference type="UniPathway" id="UPA00070">
    <property type="reaction ID" value="UER00119"/>
</dbReference>
<sequence>MTKQELAKKIYDVAHLTGEFKLRSGQVSNEYFDKYRFEAQPALLREIAKHMAPMIPPGTEVLAGLEMGGIPIATALSLETGLPCVFVRKEAKEYGTCQFAEGLDVKGKNVCVIEDVVTTGGQVVLSTADLRSIGANISHVLCVIHRGPVFPEPKLTEIGLALSPLFKKSDF</sequence>
<evidence type="ECO:0000256" key="1">
    <source>
        <dbReference type="ARBA" id="ARBA00004889"/>
    </source>
</evidence>
<evidence type="ECO:0000313" key="9">
    <source>
        <dbReference type="Proteomes" id="UP000075799"/>
    </source>
</evidence>
<dbReference type="PANTHER" id="PTHR19278:SF9">
    <property type="entry name" value="URIDINE 5'-MONOPHOSPHATE SYNTHASE"/>
    <property type="match status" value="1"/>
</dbReference>
<evidence type="ECO:0000256" key="2">
    <source>
        <dbReference type="ARBA" id="ARBA00011971"/>
    </source>
</evidence>
<comment type="cofactor">
    <cofactor evidence="6">
        <name>Mg(2+)</name>
        <dbReference type="ChEBI" id="CHEBI:18420"/>
    </cofactor>
</comment>
<dbReference type="GO" id="GO:0000287">
    <property type="term" value="F:magnesium ion binding"/>
    <property type="evidence" value="ECO:0007669"/>
    <property type="project" value="UniProtKB-UniRule"/>
</dbReference>
<dbReference type="EMBL" id="LUKD01000008">
    <property type="protein sequence ID" value="KYG62590.1"/>
    <property type="molecule type" value="Genomic_DNA"/>
</dbReference>
<dbReference type="InterPro" id="IPR000836">
    <property type="entry name" value="PRTase_dom"/>
</dbReference>
<feature type="binding site" evidence="6">
    <location>
        <position position="92"/>
    </location>
    <ligand>
        <name>5-phospho-alpha-D-ribose 1-diphosphate</name>
        <dbReference type="ChEBI" id="CHEBI:58017"/>
        <note>ligand shared between dimeric partners</note>
    </ligand>
</feature>
<comment type="caution">
    <text evidence="8">The sequence shown here is derived from an EMBL/GenBank/DDBJ whole genome shotgun (WGS) entry which is preliminary data.</text>
</comment>
<dbReference type="InterPro" id="IPR023031">
    <property type="entry name" value="OPRT"/>
</dbReference>
<dbReference type="SUPFAM" id="SSF53271">
    <property type="entry name" value="PRTase-like"/>
    <property type="match status" value="1"/>
</dbReference>
<protein>
    <recommendedName>
        <fullName evidence="2 6">Orotate phosphoribosyltransferase</fullName>
        <shortName evidence="6">OPRT</shortName>
        <shortName evidence="6">OPRTase</shortName>
        <ecNumber evidence="2 6">2.4.2.10</ecNumber>
    </recommendedName>
</protein>
<feature type="binding site" evidence="6">
    <location>
        <position position="146"/>
    </location>
    <ligand>
        <name>orotate</name>
        <dbReference type="ChEBI" id="CHEBI:30839"/>
    </ligand>
</feature>
<feature type="domain" description="Phosphoribosyltransferase" evidence="7">
    <location>
        <begin position="58"/>
        <end position="144"/>
    </location>
</feature>
<feature type="binding site" description="in other chain" evidence="6">
    <location>
        <position position="23"/>
    </location>
    <ligand>
        <name>5-phospho-alpha-D-ribose 1-diphosphate</name>
        <dbReference type="ChEBI" id="CHEBI:58017"/>
        <note>ligand shared between dimeric partners</note>
    </ligand>
</feature>
<comment type="catalytic activity">
    <reaction evidence="6">
        <text>orotidine 5'-phosphate + diphosphate = orotate + 5-phospho-alpha-D-ribose 1-diphosphate</text>
        <dbReference type="Rhea" id="RHEA:10380"/>
        <dbReference type="ChEBI" id="CHEBI:30839"/>
        <dbReference type="ChEBI" id="CHEBI:33019"/>
        <dbReference type="ChEBI" id="CHEBI:57538"/>
        <dbReference type="ChEBI" id="CHEBI:58017"/>
        <dbReference type="EC" id="2.4.2.10"/>
    </reaction>
</comment>
<dbReference type="EC" id="2.4.2.10" evidence="2 6"/>